<comment type="caution">
    <text evidence="1">The sequence shown here is derived from an EMBL/GenBank/DDBJ whole genome shotgun (WGS) entry which is preliminary data.</text>
</comment>
<organism evidence="1 2">
    <name type="scientific">Smallanthus sonchifolius</name>
    <dbReference type="NCBI Taxonomy" id="185202"/>
    <lineage>
        <taxon>Eukaryota</taxon>
        <taxon>Viridiplantae</taxon>
        <taxon>Streptophyta</taxon>
        <taxon>Embryophyta</taxon>
        <taxon>Tracheophyta</taxon>
        <taxon>Spermatophyta</taxon>
        <taxon>Magnoliopsida</taxon>
        <taxon>eudicotyledons</taxon>
        <taxon>Gunneridae</taxon>
        <taxon>Pentapetalae</taxon>
        <taxon>asterids</taxon>
        <taxon>campanulids</taxon>
        <taxon>Asterales</taxon>
        <taxon>Asteraceae</taxon>
        <taxon>Asteroideae</taxon>
        <taxon>Heliantheae alliance</taxon>
        <taxon>Millerieae</taxon>
        <taxon>Smallanthus</taxon>
    </lineage>
</organism>
<reference evidence="2" key="1">
    <citation type="journal article" date="2022" name="Mol. Ecol. Resour.">
        <title>The genomes of chicory, endive, great burdock and yacon provide insights into Asteraceae palaeo-polyploidization history and plant inulin production.</title>
        <authorList>
            <person name="Fan W."/>
            <person name="Wang S."/>
            <person name="Wang H."/>
            <person name="Wang A."/>
            <person name="Jiang F."/>
            <person name="Liu H."/>
            <person name="Zhao H."/>
            <person name="Xu D."/>
            <person name="Zhang Y."/>
        </authorList>
    </citation>
    <scope>NUCLEOTIDE SEQUENCE [LARGE SCALE GENOMIC DNA]</scope>
    <source>
        <strain evidence="2">cv. Yunnan</strain>
    </source>
</reference>
<gene>
    <name evidence="1" type="ORF">L1987_17016</name>
</gene>
<accession>A0ACB9IWB6</accession>
<proteinExistence type="predicted"/>
<evidence type="ECO:0000313" key="2">
    <source>
        <dbReference type="Proteomes" id="UP001056120"/>
    </source>
</evidence>
<reference evidence="1 2" key="2">
    <citation type="journal article" date="2022" name="Mol. Ecol. Resour.">
        <title>The genomes of chicory, endive, great burdock and yacon provide insights into Asteraceae paleo-polyploidization history and plant inulin production.</title>
        <authorList>
            <person name="Fan W."/>
            <person name="Wang S."/>
            <person name="Wang H."/>
            <person name="Wang A."/>
            <person name="Jiang F."/>
            <person name="Liu H."/>
            <person name="Zhao H."/>
            <person name="Xu D."/>
            <person name="Zhang Y."/>
        </authorList>
    </citation>
    <scope>NUCLEOTIDE SEQUENCE [LARGE SCALE GENOMIC DNA]</scope>
    <source>
        <strain evidence="2">cv. Yunnan</strain>
        <tissue evidence="1">Leaves</tissue>
    </source>
</reference>
<name>A0ACB9IWB6_9ASTR</name>
<sequence>MVKAAYYDENGLKKGAWSEDEDNKLKTYIKRYGHWNWGLLPKFAGVSRSDVDTIGDYNLLPSYNFVDDFICQSSWQNMVMTDEFLWSTFDAYVEDNMKLIMK</sequence>
<protein>
    <submittedName>
        <fullName evidence="1">Uncharacterized protein</fullName>
    </submittedName>
</protein>
<keyword evidence="2" id="KW-1185">Reference proteome</keyword>
<evidence type="ECO:0000313" key="1">
    <source>
        <dbReference type="EMBL" id="KAI3812309.1"/>
    </source>
</evidence>
<dbReference type="Proteomes" id="UP001056120">
    <property type="component" value="Linkage Group LG06"/>
</dbReference>
<dbReference type="EMBL" id="CM042023">
    <property type="protein sequence ID" value="KAI3812309.1"/>
    <property type="molecule type" value="Genomic_DNA"/>
</dbReference>